<evidence type="ECO:0000259" key="1">
    <source>
        <dbReference type="Pfam" id="PF07398"/>
    </source>
</evidence>
<reference evidence="3" key="1">
    <citation type="submission" date="2021-03" db="EMBL/GenBank/DDBJ databases">
        <title>Actinotalea soli sp. nov., isolated from soil.</title>
        <authorList>
            <person name="Ping W."/>
            <person name="Zhang J."/>
        </authorList>
    </citation>
    <scope>NUCLEOTIDE SEQUENCE</scope>
    <source>
        <strain evidence="3">BY-33</strain>
    </source>
</reference>
<name>A0A939LRM0_9CELL</name>
<dbReference type="GO" id="GO:0005886">
    <property type="term" value="C:plasma membrane"/>
    <property type="evidence" value="ECO:0007669"/>
    <property type="project" value="TreeGrafter"/>
</dbReference>
<dbReference type="Pfam" id="PF11716">
    <property type="entry name" value="MDMPI_N"/>
    <property type="match status" value="1"/>
</dbReference>
<dbReference type="InterPro" id="IPR010872">
    <property type="entry name" value="MDMPI_C-term_domain"/>
</dbReference>
<dbReference type="PANTHER" id="PTHR40758:SF1">
    <property type="entry name" value="CONSERVED PROTEIN"/>
    <property type="match status" value="1"/>
</dbReference>
<protein>
    <submittedName>
        <fullName evidence="3">Maleylpyruvate isomerase family mycothiol-dependent enzyme</fullName>
    </submittedName>
</protein>
<accession>A0A939LRM0</accession>
<dbReference type="InterPro" id="IPR017517">
    <property type="entry name" value="Maleyloyr_isom"/>
</dbReference>
<evidence type="ECO:0000259" key="2">
    <source>
        <dbReference type="Pfam" id="PF11716"/>
    </source>
</evidence>
<dbReference type="InterPro" id="IPR024344">
    <property type="entry name" value="MDMPI_metal-binding"/>
</dbReference>
<dbReference type="NCBIfam" id="TIGR03083">
    <property type="entry name" value="maleylpyruvate isomerase family mycothiol-dependent enzyme"/>
    <property type="match status" value="1"/>
</dbReference>
<dbReference type="AlphaFoldDB" id="A0A939LRM0"/>
<dbReference type="PANTHER" id="PTHR40758">
    <property type="entry name" value="CONSERVED PROTEIN"/>
    <property type="match status" value="1"/>
</dbReference>
<gene>
    <name evidence="3" type="ORF">J4G33_08250</name>
</gene>
<evidence type="ECO:0000313" key="4">
    <source>
        <dbReference type="Proteomes" id="UP000664209"/>
    </source>
</evidence>
<dbReference type="EMBL" id="JAGEMK010000003">
    <property type="protein sequence ID" value="MBO1751790.1"/>
    <property type="molecule type" value="Genomic_DNA"/>
</dbReference>
<comment type="caution">
    <text evidence="3">The sequence shown here is derived from an EMBL/GenBank/DDBJ whole genome shotgun (WGS) entry which is preliminary data.</text>
</comment>
<organism evidence="3 4">
    <name type="scientific">Actinotalea soli</name>
    <dbReference type="NCBI Taxonomy" id="2819234"/>
    <lineage>
        <taxon>Bacteria</taxon>
        <taxon>Bacillati</taxon>
        <taxon>Actinomycetota</taxon>
        <taxon>Actinomycetes</taxon>
        <taxon>Micrococcales</taxon>
        <taxon>Cellulomonadaceae</taxon>
        <taxon>Actinotalea</taxon>
    </lineage>
</organism>
<feature type="domain" description="MDMPI C-terminal" evidence="1">
    <location>
        <begin position="143"/>
        <end position="227"/>
    </location>
</feature>
<sequence length="236" mass="25705">MTALPRAQLDHLALLARLQSAFLGSIEEVDPEARVPWCGRWRVRHVVVHLARVHHWAAAQAARTREVPLGRGPFELAPFYALHARELHETLTRLGPEAVGSTLDGPGPASFWFRRQALETLVHLWDVRTAGGLATDAPTAVWADAVDEVVTVLQPRQVRLGRMLPLRVAVRLEADGAAGRWVLGDPGPAGPEVRVRGPAEALALLLWKRLPVDDPRVVVEGDAGVLAEVVGSRITP</sequence>
<evidence type="ECO:0000313" key="3">
    <source>
        <dbReference type="EMBL" id="MBO1751790.1"/>
    </source>
</evidence>
<dbReference type="SUPFAM" id="SSF109854">
    <property type="entry name" value="DinB/YfiT-like putative metalloenzymes"/>
    <property type="match status" value="1"/>
</dbReference>
<dbReference type="InterPro" id="IPR034660">
    <property type="entry name" value="DinB/YfiT-like"/>
</dbReference>
<proteinExistence type="predicted"/>
<dbReference type="Pfam" id="PF07398">
    <property type="entry name" value="MDMPI_C"/>
    <property type="match status" value="1"/>
</dbReference>
<feature type="domain" description="Mycothiol-dependent maleylpyruvate isomerase metal-binding" evidence="2">
    <location>
        <begin position="20"/>
        <end position="128"/>
    </location>
</feature>
<dbReference type="Proteomes" id="UP000664209">
    <property type="component" value="Unassembled WGS sequence"/>
</dbReference>
<keyword evidence="3" id="KW-0413">Isomerase</keyword>
<keyword evidence="4" id="KW-1185">Reference proteome</keyword>
<dbReference type="GO" id="GO:0046872">
    <property type="term" value="F:metal ion binding"/>
    <property type="evidence" value="ECO:0007669"/>
    <property type="project" value="InterPro"/>
</dbReference>
<dbReference type="GO" id="GO:0016853">
    <property type="term" value="F:isomerase activity"/>
    <property type="evidence" value="ECO:0007669"/>
    <property type="project" value="UniProtKB-KW"/>
</dbReference>
<dbReference type="RefSeq" id="WP_208055456.1">
    <property type="nucleotide sequence ID" value="NZ_JAGEMK010000003.1"/>
</dbReference>